<dbReference type="EMBL" id="JACHXA010000001">
    <property type="protein sequence ID" value="MBB3063833.1"/>
    <property type="molecule type" value="Genomic_DNA"/>
</dbReference>
<organism evidence="5 6">
    <name type="scientific">Limibacillus halophilus</name>
    <dbReference type="NCBI Taxonomy" id="1579333"/>
    <lineage>
        <taxon>Bacteria</taxon>
        <taxon>Pseudomonadati</taxon>
        <taxon>Pseudomonadota</taxon>
        <taxon>Alphaproteobacteria</taxon>
        <taxon>Rhodospirillales</taxon>
        <taxon>Rhodovibrionaceae</taxon>
        <taxon>Limibacillus</taxon>
    </lineage>
</organism>
<evidence type="ECO:0000256" key="2">
    <source>
        <dbReference type="PIRSR" id="PIRSR039026-1"/>
    </source>
</evidence>
<accession>A0A839SSF2</accession>
<dbReference type="GO" id="GO:0055085">
    <property type="term" value="P:transmembrane transport"/>
    <property type="evidence" value="ECO:0007669"/>
    <property type="project" value="InterPro"/>
</dbReference>
<dbReference type="Proteomes" id="UP000581135">
    <property type="component" value="Unassembled WGS sequence"/>
</dbReference>
<keyword evidence="3" id="KW-0479">Metal-binding</keyword>
<feature type="signal peptide" evidence="4">
    <location>
        <begin position="1"/>
        <end position="31"/>
    </location>
</feature>
<dbReference type="PANTHER" id="PTHR33376">
    <property type="match status" value="1"/>
</dbReference>
<evidence type="ECO:0000256" key="3">
    <source>
        <dbReference type="PIRSR" id="PIRSR039026-2"/>
    </source>
</evidence>
<evidence type="ECO:0000256" key="1">
    <source>
        <dbReference type="ARBA" id="ARBA00022729"/>
    </source>
</evidence>
<dbReference type="PIRSF" id="PIRSF039026">
    <property type="entry name" value="SiaP"/>
    <property type="match status" value="1"/>
</dbReference>
<feature type="binding site" evidence="2">
    <location>
        <position position="158"/>
    </location>
    <ligand>
        <name>substrate</name>
    </ligand>
</feature>
<keyword evidence="1 4" id="KW-0732">Signal</keyword>
<dbReference type="AlphaFoldDB" id="A0A839SSF2"/>
<proteinExistence type="predicted"/>
<dbReference type="NCBIfam" id="NF037995">
    <property type="entry name" value="TRAP_S1"/>
    <property type="match status" value="1"/>
</dbReference>
<name>A0A839SSF2_9PROT</name>
<feature type="binding site" evidence="3">
    <location>
        <position position="216"/>
    </location>
    <ligand>
        <name>substrate</name>
    </ligand>
</feature>
<evidence type="ECO:0000313" key="5">
    <source>
        <dbReference type="EMBL" id="MBB3063833.1"/>
    </source>
</evidence>
<dbReference type="GO" id="GO:0046872">
    <property type="term" value="F:metal ion binding"/>
    <property type="evidence" value="ECO:0007669"/>
    <property type="project" value="UniProtKB-KW"/>
</dbReference>
<feature type="binding site" evidence="3">
    <location>
        <position position="242"/>
    </location>
    <ligand>
        <name>substrate</name>
    </ligand>
</feature>
<feature type="chain" id="PRO_5032558850" evidence="4">
    <location>
        <begin position="32"/>
        <end position="357"/>
    </location>
</feature>
<feature type="binding site" evidence="3">
    <location>
        <position position="217"/>
    </location>
    <ligand>
        <name>Na(+)</name>
        <dbReference type="ChEBI" id="CHEBI:29101"/>
    </ligand>
</feature>
<sequence length="357" mass="39164">MLSNFKKSIKAVALGTAFAFGVAMLPAVSKAEPVEWSMATPWSGGHWIDVGAKQFAELVETLTEGRVKINVFPAGTLGSALKVTESVQTGVAEVGHNWPAYDWGIDRTGVIFGGWAGGLTPEEYLLWLYNEGGAELWKEWRMELSDVVAIPCGVLETEIFLHSHKPVRTLEDYQGMKVRTSGAWAEIAANMGASTVIMPGSEVFSALERKVVDGIEWGGPGINTSAGFHKVAKYIVTPGVHQPSGAHECMFNKDAWAKLSEHDQNMIEVAGRLMTLNTFLAYAKDDIDGFAFFQQAGENEMVVLDPSFISAAKEASDAWAAQQAKENDWFKRAYEHQSAFQKKVGDWQKFRLPIGNN</sequence>
<evidence type="ECO:0000256" key="4">
    <source>
        <dbReference type="SAM" id="SignalP"/>
    </source>
</evidence>
<protein>
    <submittedName>
        <fullName evidence="5">TRAP-type mannitol/chloroaromatic compound transport system substrate-binding protein</fullName>
    </submittedName>
</protein>
<keyword evidence="6" id="KW-1185">Reference proteome</keyword>
<comment type="caution">
    <text evidence="5">The sequence shown here is derived from an EMBL/GenBank/DDBJ whole genome shotgun (WGS) entry which is preliminary data.</text>
</comment>
<dbReference type="InterPro" id="IPR026289">
    <property type="entry name" value="SBP_TakP-like"/>
</dbReference>
<dbReference type="RefSeq" id="WP_183414648.1">
    <property type="nucleotide sequence ID" value="NZ_JACHXA010000001.1"/>
</dbReference>
<dbReference type="GO" id="GO:0031317">
    <property type="term" value="C:tripartite ATP-independent periplasmic transporter complex"/>
    <property type="evidence" value="ECO:0007669"/>
    <property type="project" value="InterPro"/>
</dbReference>
<evidence type="ECO:0000313" key="6">
    <source>
        <dbReference type="Proteomes" id="UP000581135"/>
    </source>
</evidence>
<dbReference type="Gene3D" id="3.40.190.10">
    <property type="entry name" value="Periplasmic binding protein-like II"/>
    <property type="match status" value="1"/>
</dbReference>
<gene>
    <name evidence="5" type="ORF">FHR98_000098</name>
</gene>
<reference evidence="5 6" key="1">
    <citation type="submission" date="2020-08" db="EMBL/GenBank/DDBJ databases">
        <title>Genomic Encyclopedia of Type Strains, Phase III (KMG-III): the genomes of soil and plant-associated and newly described type strains.</title>
        <authorList>
            <person name="Whitman W."/>
        </authorList>
    </citation>
    <scope>NUCLEOTIDE SEQUENCE [LARGE SCALE GENOMIC DNA]</scope>
    <source>
        <strain evidence="5 6">CECT 8803</strain>
    </source>
</reference>
<dbReference type="Gene3D" id="3.40.190.170">
    <property type="entry name" value="Bacterial extracellular solute-binding protein, family 7"/>
    <property type="match status" value="1"/>
</dbReference>
<dbReference type="Pfam" id="PF03480">
    <property type="entry name" value="DctP"/>
    <property type="match status" value="1"/>
</dbReference>
<dbReference type="PANTHER" id="PTHR33376:SF5">
    <property type="entry name" value="EXTRACYTOPLASMIC SOLUTE RECEPTOR PROTEIN"/>
    <property type="match status" value="1"/>
</dbReference>
<dbReference type="InterPro" id="IPR018389">
    <property type="entry name" value="DctP_fam"/>
</dbReference>
<dbReference type="InterPro" id="IPR038404">
    <property type="entry name" value="TRAP_DctP_sf"/>
</dbReference>
<feature type="binding site" evidence="2">
    <location>
        <position position="179"/>
    </location>
    <ligand>
        <name>substrate</name>
    </ligand>
</feature>